<evidence type="ECO:0000256" key="1">
    <source>
        <dbReference type="SAM" id="MobiDB-lite"/>
    </source>
</evidence>
<reference evidence="4 5" key="1">
    <citation type="submission" date="2019-02" db="EMBL/GenBank/DDBJ databases">
        <title>Draft genome sequences of novel Actinobacteria.</title>
        <authorList>
            <person name="Sahin N."/>
            <person name="Ay H."/>
            <person name="Saygin H."/>
        </authorList>
    </citation>
    <scope>NUCLEOTIDE SEQUENCE [LARGE SCALE GENOMIC DNA]</scope>
    <source>
        <strain evidence="4 5">16K104</strain>
    </source>
</reference>
<dbReference type="InterPro" id="IPR011050">
    <property type="entry name" value="Pectin_lyase_fold/virulence"/>
</dbReference>
<comment type="caution">
    <text evidence="4">The sequence shown here is derived from an EMBL/GenBank/DDBJ whole genome shotgun (WGS) entry which is preliminary data.</text>
</comment>
<organism evidence="4 5">
    <name type="scientific">Kribbella turkmenica</name>
    <dbReference type="NCBI Taxonomy" id="2530375"/>
    <lineage>
        <taxon>Bacteria</taxon>
        <taxon>Bacillati</taxon>
        <taxon>Actinomycetota</taxon>
        <taxon>Actinomycetes</taxon>
        <taxon>Propionibacteriales</taxon>
        <taxon>Kribbellaceae</taxon>
        <taxon>Kribbella</taxon>
    </lineage>
</organism>
<dbReference type="OrthoDB" id="3491333at2"/>
<dbReference type="EMBL" id="SMKR01000164">
    <property type="protein sequence ID" value="TDD16941.1"/>
    <property type="molecule type" value="Genomic_DNA"/>
</dbReference>
<dbReference type="SMART" id="SM00710">
    <property type="entry name" value="PbH1"/>
    <property type="match status" value="6"/>
</dbReference>
<dbReference type="SUPFAM" id="SSF51126">
    <property type="entry name" value="Pectin lyase-like"/>
    <property type="match status" value="1"/>
</dbReference>
<evidence type="ECO:0000259" key="3">
    <source>
        <dbReference type="Pfam" id="PF13229"/>
    </source>
</evidence>
<accession>A0A4R4WF79</accession>
<proteinExistence type="predicted"/>
<evidence type="ECO:0000313" key="4">
    <source>
        <dbReference type="EMBL" id="TDD16941.1"/>
    </source>
</evidence>
<keyword evidence="2" id="KW-1133">Transmembrane helix</keyword>
<dbReference type="Gene3D" id="2.160.20.10">
    <property type="entry name" value="Single-stranded right-handed beta-helix, Pectin lyase-like"/>
    <property type="match status" value="1"/>
</dbReference>
<keyword evidence="2" id="KW-0472">Membrane</keyword>
<dbReference type="Pfam" id="PF13229">
    <property type="entry name" value="Beta_helix"/>
    <property type="match status" value="1"/>
</dbReference>
<feature type="domain" description="Right handed beta helix" evidence="3">
    <location>
        <begin position="285"/>
        <end position="466"/>
    </location>
</feature>
<feature type="compositionally biased region" description="Basic and acidic residues" evidence="1">
    <location>
        <begin position="19"/>
        <end position="46"/>
    </location>
</feature>
<dbReference type="Proteomes" id="UP000295172">
    <property type="component" value="Unassembled WGS sequence"/>
</dbReference>
<keyword evidence="2" id="KW-0812">Transmembrane</keyword>
<dbReference type="InterPro" id="IPR012334">
    <property type="entry name" value="Pectin_lyas_fold"/>
</dbReference>
<name>A0A4R4WF79_9ACTN</name>
<feature type="transmembrane region" description="Helical" evidence="2">
    <location>
        <begin position="59"/>
        <end position="77"/>
    </location>
</feature>
<keyword evidence="5" id="KW-1185">Reference proteome</keyword>
<gene>
    <name evidence="4" type="ORF">E1218_28855</name>
</gene>
<feature type="region of interest" description="Disordered" evidence="1">
    <location>
        <begin position="1"/>
        <end position="46"/>
    </location>
</feature>
<dbReference type="InterPro" id="IPR039448">
    <property type="entry name" value="Beta_helix"/>
</dbReference>
<dbReference type="InterPro" id="IPR006626">
    <property type="entry name" value="PbH1"/>
</dbReference>
<evidence type="ECO:0000313" key="5">
    <source>
        <dbReference type="Proteomes" id="UP000295172"/>
    </source>
</evidence>
<protein>
    <submittedName>
        <fullName evidence="4">Right-handed parallel beta-helix repeat-containing protein</fullName>
    </submittedName>
</protein>
<dbReference type="AlphaFoldDB" id="A0A4R4WF79"/>
<sequence>MHLRSSARRTTGGGAAVDVLRDRRGGDHHPVVVPPRLDRSGRGRDREPRWAVTAIRRRWIVAGCALVAVLAASWSFGRTGSSPSLQAGPTGPVGPVARSCDGVAVAPSDDVQSVIDAHAPGTTYCLSPGTYRLEQPLVPKEGDSLIGRLGAVVSGSKVLTGWQRSGSVWSTTGFLPATPGTHGECLESVPTCAYAEDVYVDKLPLRRVDSASAVTPGTFHADYGTNTITIGADPAGRLLEQAVAPGLVQAVVDDVTVANLVLEQAANEAQVAAVESRQVTPHASGSGWRIHHNEVRHNHGAGLGLADDAVVTANFVHHQGQLGFGAWGNGSVVDGNEIASNGGAGYSPDWEAGGSKSWRTERHTVTRNHVHDNFGPGLWTDGGNLHTEYSLNRITGNRGPGIQHEISYDATIRDNEIAGNGDRDKGWAWGAGIQIQSSGGTTGLVEVSGNVVTGNANGIALIDSGNRRTEDPAPHGPHVVRNVWVHDNHVTMSAGEISGAVQDIGDTAVYAGSNNRFEDNTYYLPSLTGAHFAWNDTELTWSEWRDEGNDADGRAERR</sequence>
<evidence type="ECO:0000256" key="2">
    <source>
        <dbReference type="SAM" id="Phobius"/>
    </source>
</evidence>